<organism evidence="1 2">
    <name type="scientific">Sporisorium reilianum (strain SRZ2)</name>
    <name type="common">Maize head smut fungus</name>
    <dbReference type="NCBI Taxonomy" id="999809"/>
    <lineage>
        <taxon>Eukaryota</taxon>
        <taxon>Fungi</taxon>
        <taxon>Dikarya</taxon>
        <taxon>Basidiomycota</taxon>
        <taxon>Ustilaginomycotina</taxon>
        <taxon>Ustilaginomycetes</taxon>
        <taxon>Ustilaginales</taxon>
        <taxon>Ustilaginaceae</taxon>
        <taxon>Sporisorium</taxon>
    </lineage>
</organism>
<name>E6ZQ76_SPORE</name>
<dbReference type="VEuPathDB" id="FungiDB:sr15848"/>
<evidence type="ECO:0000313" key="2">
    <source>
        <dbReference type="Proteomes" id="UP000008867"/>
    </source>
</evidence>
<protein>
    <submittedName>
        <fullName evidence="1">Uncharacterized protein</fullName>
    </submittedName>
</protein>
<dbReference type="HOGENOM" id="CLU_2198705_0_0_1"/>
<accession>E6ZQ76</accession>
<dbReference type="AlphaFoldDB" id="E6ZQ76"/>
<sequence>MSDADTSKSLRMALATGTLLRVYFVFDDPGTECRVSDGSVALAKVIFLRTCRITKIKVCSYHFVAPASRSASSVEAGQLGDQPALHHVLRPGQVAGTSSAALALSSTP</sequence>
<dbReference type="OrthoDB" id="2544685at2759"/>
<proteinExistence type="predicted"/>
<dbReference type="Proteomes" id="UP000008867">
    <property type="component" value="Chromosome 15"/>
</dbReference>
<evidence type="ECO:0000313" key="1">
    <source>
        <dbReference type="EMBL" id="CBQ69383.1"/>
    </source>
</evidence>
<reference evidence="1 2" key="1">
    <citation type="journal article" date="2010" name="Science">
        <title>Pathogenicity determinants in smut fungi revealed by genome comparison.</title>
        <authorList>
            <person name="Schirawski J."/>
            <person name="Mannhaupt G."/>
            <person name="Muench K."/>
            <person name="Brefort T."/>
            <person name="Schipper K."/>
            <person name="Doehlemann G."/>
            <person name="Di Stasio M."/>
            <person name="Roessel N."/>
            <person name="Mendoza-Mendoza A."/>
            <person name="Pester D."/>
            <person name="Mueller O."/>
            <person name="Winterberg B."/>
            <person name="Meyer E."/>
            <person name="Ghareeb H."/>
            <person name="Wollenberg T."/>
            <person name="Muensterkoetter M."/>
            <person name="Wong P."/>
            <person name="Walter M."/>
            <person name="Stukenbrock E."/>
            <person name="Gueldener U."/>
            <person name="Kahmann R."/>
        </authorList>
    </citation>
    <scope>NUCLEOTIDE SEQUENCE [LARGE SCALE GENOMIC DNA]</scope>
    <source>
        <strain evidence="2">SRZ2</strain>
    </source>
</reference>
<dbReference type="EMBL" id="FQ311436">
    <property type="protein sequence ID" value="CBQ69383.1"/>
    <property type="molecule type" value="Genomic_DNA"/>
</dbReference>
<keyword evidence="2" id="KW-1185">Reference proteome</keyword>
<gene>
    <name evidence="1" type="ORF">sr15848</name>
</gene>